<feature type="transmembrane region" description="Helical" evidence="6">
    <location>
        <begin position="68"/>
        <end position="87"/>
    </location>
</feature>
<evidence type="ECO:0000256" key="2">
    <source>
        <dbReference type="ARBA" id="ARBA00008333"/>
    </source>
</evidence>
<keyword evidence="4 6" id="KW-1133">Transmembrane helix</keyword>
<dbReference type="Pfam" id="PF03239">
    <property type="entry name" value="FTR1"/>
    <property type="match status" value="1"/>
</dbReference>
<protein>
    <submittedName>
        <fullName evidence="7">High-affinity iron transporter</fullName>
    </submittedName>
</protein>
<feature type="transmembrane region" description="Helical" evidence="6">
    <location>
        <begin position="145"/>
        <end position="166"/>
    </location>
</feature>
<proteinExistence type="inferred from homology"/>
<feature type="transmembrane region" description="Helical" evidence="6">
    <location>
        <begin position="37"/>
        <end position="62"/>
    </location>
</feature>
<dbReference type="GO" id="GO:0033573">
    <property type="term" value="C:high-affinity iron permease complex"/>
    <property type="evidence" value="ECO:0007669"/>
    <property type="project" value="InterPro"/>
</dbReference>
<name>A0A3D9YNQ6_9HYPH</name>
<accession>A0A3D9YNQ6</accession>
<evidence type="ECO:0000256" key="1">
    <source>
        <dbReference type="ARBA" id="ARBA00004141"/>
    </source>
</evidence>
<sequence>MIAALIIVFREVVEAGLVVGVVLAVTQTVPHRLRYVLGGVAAGVLGASIVALFTGLIAEALAGTGQEVLNASVLSLAVVMLTWHNVWMARHGREMTQELSSFGREVSSGSKSLFALAIVVAVAVLREGSEIVLFLYGVLANGGTTVANIFIGGVLGLLGGVAVAYLTFRGLITIPMRYLFRVTTALISFIAAGMAAQAVGFLDQGDIVTVLDRTVWDTSWLLADDSWVGRIAHTLLGYTDQPTQLQLIVYVAVLATIFVLMRIFSPRQQPAARLATN</sequence>
<dbReference type="PANTHER" id="PTHR31632">
    <property type="entry name" value="IRON TRANSPORTER FTH1"/>
    <property type="match status" value="1"/>
</dbReference>
<evidence type="ECO:0000256" key="3">
    <source>
        <dbReference type="ARBA" id="ARBA00022692"/>
    </source>
</evidence>
<evidence type="ECO:0000256" key="5">
    <source>
        <dbReference type="ARBA" id="ARBA00023136"/>
    </source>
</evidence>
<dbReference type="OrthoDB" id="7260758at2"/>
<keyword evidence="5 6" id="KW-0472">Membrane</keyword>
<dbReference type="AlphaFoldDB" id="A0A3D9YNQ6"/>
<comment type="similarity">
    <text evidence="2">Belongs to the oxidase-dependent Fe transporter (OFeT) (TC 9.A.10.1) family.</text>
</comment>
<evidence type="ECO:0000313" key="7">
    <source>
        <dbReference type="EMBL" id="REF84154.1"/>
    </source>
</evidence>
<organism evidence="7 8">
    <name type="scientific">Methylovirgula ligni</name>
    <dbReference type="NCBI Taxonomy" id="569860"/>
    <lineage>
        <taxon>Bacteria</taxon>
        <taxon>Pseudomonadati</taxon>
        <taxon>Pseudomonadota</taxon>
        <taxon>Alphaproteobacteria</taxon>
        <taxon>Hyphomicrobiales</taxon>
        <taxon>Beijerinckiaceae</taxon>
        <taxon>Methylovirgula</taxon>
    </lineage>
</organism>
<comment type="caution">
    <text evidence="7">The sequence shown here is derived from an EMBL/GenBank/DDBJ whole genome shotgun (WGS) entry which is preliminary data.</text>
</comment>
<keyword evidence="8" id="KW-1185">Reference proteome</keyword>
<evidence type="ECO:0000313" key="8">
    <source>
        <dbReference type="Proteomes" id="UP000256900"/>
    </source>
</evidence>
<feature type="transmembrane region" description="Helical" evidence="6">
    <location>
        <begin position="245"/>
        <end position="264"/>
    </location>
</feature>
<evidence type="ECO:0000256" key="6">
    <source>
        <dbReference type="SAM" id="Phobius"/>
    </source>
</evidence>
<dbReference type="PANTHER" id="PTHR31632:SF2">
    <property type="entry name" value="PLASMA MEMBRANE IRON PERMEASE"/>
    <property type="match status" value="1"/>
</dbReference>
<feature type="transmembrane region" description="Helical" evidence="6">
    <location>
        <begin position="113"/>
        <end position="139"/>
    </location>
</feature>
<reference evidence="7 8" key="1">
    <citation type="submission" date="2018-08" db="EMBL/GenBank/DDBJ databases">
        <title>Genomic Encyclopedia of Type Strains, Phase IV (KMG-IV): sequencing the most valuable type-strain genomes for metagenomic binning, comparative biology and taxonomic classification.</title>
        <authorList>
            <person name="Goeker M."/>
        </authorList>
    </citation>
    <scope>NUCLEOTIDE SEQUENCE [LARGE SCALE GENOMIC DNA]</scope>
    <source>
        <strain evidence="7 8">BW863</strain>
    </source>
</reference>
<dbReference type="Proteomes" id="UP000256900">
    <property type="component" value="Unassembled WGS sequence"/>
</dbReference>
<feature type="transmembrane region" description="Helical" evidence="6">
    <location>
        <begin position="178"/>
        <end position="202"/>
    </location>
</feature>
<dbReference type="GO" id="GO:0015093">
    <property type="term" value="F:ferrous iron transmembrane transporter activity"/>
    <property type="evidence" value="ECO:0007669"/>
    <property type="project" value="TreeGrafter"/>
</dbReference>
<evidence type="ECO:0000256" key="4">
    <source>
        <dbReference type="ARBA" id="ARBA00022989"/>
    </source>
</evidence>
<comment type="subcellular location">
    <subcellularLocation>
        <location evidence="1">Membrane</location>
        <topology evidence="1">Multi-pass membrane protein</topology>
    </subcellularLocation>
</comment>
<keyword evidence="3 6" id="KW-0812">Transmembrane</keyword>
<dbReference type="InterPro" id="IPR004923">
    <property type="entry name" value="FTR1/Fip1/EfeU"/>
</dbReference>
<dbReference type="EMBL" id="QUMO01000005">
    <property type="protein sequence ID" value="REF84154.1"/>
    <property type="molecule type" value="Genomic_DNA"/>
</dbReference>
<dbReference type="RefSeq" id="WP_115837513.1">
    <property type="nucleotide sequence ID" value="NZ_CP025086.1"/>
</dbReference>
<gene>
    <name evidence="7" type="ORF">DES32_3000</name>
</gene>